<dbReference type="GO" id="GO:0033744">
    <property type="term" value="F:L-methionine:thioredoxin-disulfide S-oxidoreductase activity"/>
    <property type="evidence" value="ECO:0007669"/>
    <property type="project" value="RHEA"/>
</dbReference>
<evidence type="ECO:0000256" key="3">
    <source>
        <dbReference type="ARBA" id="ARBA00048782"/>
    </source>
</evidence>
<dbReference type="NCBIfam" id="TIGR00401">
    <property type="entry name" value="msrA"/>
    <property type="match status" value="1"/>
</dbReference>
<dbReference type="InterPro" id="IPR036509">
    <property type="entry name" value="Met_Sox_Rdtase_MsrA_sf"/>
</dbReference>
<dbReference type="STRING" id="578942.SAMN05216289_13016"/>
<evidence type="ECO:0000313" key="6">
    <source>
        <dbReference type="EMBL" id="SFN55178.1"/>
    </source>
</evidence>
<accession>A0A1I4ZY85</accession>
<evidence type="ECO:0000256" key="2">
    <source>
        <dbReference type="ARBA" id="ARBA00047806"/>
    </source>
</evidence>
<dbReference type="Pfam" id="PF01625">
    <property type="entry name" value="PMSR"/>
    <property type="match status" value="1"/>
</dbReference>
<name>A0A1I4ZY85_9GAMM</name>
<evidence type="ECO:0000256" key="1">
    <source>
        <dbReference type="ARBA" id="ARBA00023002"/>
    </source>
</evidence>
<comment type="catalytic activity">
    <reaction evidence="2 4">
        <text>L-methionyl-[protein] + [thioredoxin]-disulfide + H2O = L-methionyl-(S)-S-oxide-[protein] + [thioredoxin]-dithiol</text>
        <dbReference type="Rhea" id="RHEA:14217"/>
        <dbReference type="Rhea" id="RHEA-COMP:10698"/>
        <dbReference type="Rhea" id="RHEA-COMP:10700"/>
        <dbReference type="Rhea" id="RHEA-COMP:12313"/>
        <dbReference type="Rhea" id="RHEA-COMP:12315"/>
        <dbReference type="ChEBI" id="CHEBI:15377"/>
        <dbReference type="ChEBI" id="CHEBI:16044"/>
        <dbReference type="ChEBI" id="CHEBI:29950"/>
        <dbReference type="ChEBI" id="CHEBI:44120"/>
        <dbReference type="ChEBI" id="CHEBI:50058"/>
        <dbReference type="EC" id="1.8.4.11"/>
    </reaction>
</comment>
<evidence type="ECO:0000259" key="5">
    <source>
        <dbReference type="Pfam" id="PF01625"/>
    </source>
</evidence>
<sequence>MSLVCEIPGANLAIARGDFPNPERDIDPASAGGEQQAVLGGGCFWCVEAVYKEIDGVSAVAPGYSGDGAHNADYKTVCSGTTNHAEVVSIRFDPKRTSFGQLLKVYFAVAHDPTQKDRQGEDRGRQYRSVIFYADAAQKEVAEAYIRQLDAAGVFNAPIVTEVVPLEAFHEAEAYHHNYAELHPEQGYIAAVAAPKVAKLRQKFGDKLKRGR</sequence>
<feature type="domain" description="Peptide methionine sulphoxide reductase MsrA" evidence="5">
    <location>
        <begin position="36"/>
        <end position="188"/>
    </location>
</feature>
<gene>
    <name evidence="4" type="primary">msrA</name>
    <name evidence="6" type="ORF">SAMN05216289_13016</name>
</gene>
<feature type="active site" evidence="4">
    <location>
        <position position="43"/>
    </location>
</feature>
<protein>
    <recommendedName>
        <fullName evidence="4">Peptide methionine sulfoxide reductase MsrA</fullName>
        <shortName evidence="4">Protein-methionine-S-oxide reductase</shortName>
        <ecNumber evidence="4">1.8.4.11</ecNumber>
    </recommendedName>
    <alternativeName>
        <fullName evidence="4">Peptide-methionine (S)-S-oxide reductase</fullName>
        <shortName evidence="4">Peptide Met(O) reductase</shortName>
    </alternativeName>
</protein>
<comment type="similarity">
    <text evidence="4">Belongs to the MsrA Met sulfoxide reductase family.</text>
</comment>
<organism evidence="6 7">
    <name type="scientific">Dokdonella immobilis</name>
    <dbReference type="NCBI Taxonomy" id="578942"/>
    <lineage>
        <taxon>Bacteria</taxon>
        <taxon>Pseudomonadati</taxon>
        <taxon>Pseudomonadota</taxon>
        <taxon>Gammaproteobacteria</taxon>
        <taxon>Lysobacterales</taxon>
        <taxon>Rhodanobacteraceae</taxon>
        <taxon>Dokdonella</taxon>
    </lineage>
</organism>
<dbReference type="RefSeq" id="WP_092409876.1">
    <property type="nucleotide sequence ID" value="NZ_FOVF01000030.1"/>
</dbReference>
<dbReference type="PANTHER" id="PTHR43774:SF1">
    <property type="entry name" value="PEPTIDE METHIONINE SULFOXIDE REDUCTASE MSRA 2"/>
    <property type="match status" value="1"/>
</dbReference>
<dbReference type="SUPFAM" id="SSF55068">
    <property type="entry name" value="Peptide methionine sulfoxide reductase"/>
    <property type="match status" value="1"/>
</dbReference>
<dbReference type="PANTHER" id="PTHR43774">
    <property type="entry name" value="PEPTIDE METHIONINE SULFOXIDE REDUCTASE"/>
    <property type="match status" value="1"/>
</dbReference>
<dbReference type="AlphaFoldDB" id="A0A1I4ZY85"/>
<dbReference type="InterPro" id="IPR002569">
    <property type="entry name" value="Met_Sox_Rdtase_MsrA_dom"/>
</dbReference>
<dbReference type="Gene3D" id="3.30.1060.10">
    <property type="entry name" value="Peptide methionine sulphoxide reductase MsrA"/>
    <property type="match status" value="1"/>
</dbReference>
<evidence type="ECO:0000313" key="7">
    <source>
        <dbReference type="Proteomes" id="UP000198575"/>
    </source>
</evidence>
<dbReference type="Proteomes" id="UP000198575">
    <property type="component" value="Unassembled WGS sequence"/>
</dbReference>
<comment type="catalytic activity">
    <reaction evidence="3 4">
        <text>[thioredoxin]-disulfide + L-methionine + H2O = L-methionine (S)-S-oxide + [thioredoxin]-dithiol</text>
        <dbReference type="Rhea" id="RHEA:19993"/>
        <dbReference type="Rhea" id="RHEA-COMP:10698"/>
        <dbReference type="Rhea" id="RHEA-COMP:10700"/>
        <dbReference type="ChEBI" id="CHEBI:15377"/>
        <dbReference type="ChEBI" id="CHEBI:29950"/>
        <dbReference type="ChEBI" id="CHEBI:50058"/>
        <dbReference type="ChEBI" id="CHEBI:57844"/>
        <dbReference type="ChEBI" id="CHEBI:58772"/>
        <dbReference type="EC" id="1.8.4.11"/>
    </reaction>
</comment>
<reference evidence="6 7" key="1">
    <citation type="submission" date="2016-10" db="EMBL/GenBank/DDBJ databases">
        <authorList>
            <person name="de Groot N.N."/>
        </authorList>
    </citation>
    <scope>NUCLEOTIDE SEQUENCE [LARGE SCALE GENOMIC DNA]</scope>
    <source>
        <strain evidence="6 7">CGMCC 1.7659</strain>
    </source>
</reference>
<dbReference type="GO" id="GO:0008113">
    <property type="term" value="F:peptide-methionine (S)-S-oxide reductase activity"/>
    <property type="evidence" value="ECO:0007669"/>
    <property type="project" value="UniProtKB-UniRule"/>
</dbReference>
<evidence type="ECO:0000256" key="4">
    <source>
        <dbReference type="HAMAP-Rule" id="MF_01401"/>
    </source>
</evidence>
<dbReference type="EC" id="1.8.4.11" evidence="4"/>
<dbReference type="HAMAP" id="MF_01401">
    <property type="entry name" value="MsrA"/>
    <property type="match status" value="1"/>
</dbReference>
<dbReference type="OrthoDB" id="4174719at2"/>
<keyword evidence="1 4" id="KW-0560">Oxidoreductase</keyword>
<proteinExistence type="inferred from homology"/>
<dbReference type="EMBL" id="FOVF01000030">
    <property type="protein sequence ID" value="SFN55178.1"/>
    <property type="molecule type" value="Genomic_DNA"/>
</dbReference>
<comment type="function">
    <text evidence="4">Has an important function as a repair enzyme for proteins that have been inactivated by oxidation. Catalyzes the reversible oxidation-reduction of methionine sulfoxide in proteins to methionine.</text>
</comment>
<keyword evidence="7" id="KW-1185">Reference proteome</keyword>